<protein>
    <recommendedName>
        <fullName evidence="6">Sigma-54 factor interaction domain-containing protein</fullName>
    </recommendedName>
</protein>
<dbReference type="PROSITE" id="PS00688">
    <property type="entry name" value="SIGMA54_INTERACT_3"/>
    <property type="match status" value="1"/>
</dbReference>
<dbReference type="GO" id="GO:0043565">
    <property type="term" value="F:sequence-specific DNA binding"/>
    <property type="evidence" value="ECO:0007669"/>
    <property type="project" value="InterPro"/>
</dbReference>
<keyword evidence="1" id="KW-0547">Nucleotide-binding</keyword>
<sequence>MQQYSFAISSIHQFTSRKHDLYHQWEKMCNHEEVSTIRQEINSSWKRCLSKRVDPLRQQAPVVFTEATLKQKKEEKLELLRLVEPYMDQLYEQLAAEDILVMLSDSNGVILEGKATARGWSMVEKLHFYPGADWSESGAGTNAVGTAVAERKPVQVFGAEHFCQGWHTWVCSAAPIFDPVTDELLGVLDISGTMDRVQAHSLPAVVHQVDRIRQDLSSAFMTRDVPTWRAISDALDQPLAIFDTKLRVVRLNERARTVLGLRAGCTIQDLFTEDNASSLDSLHWNTPTPVTFRSLKPGTWVATLYPYHVANRLLGGLIVFYPIKVSNNSTRSPSASFHISTIITQNNEMIRLIEKAGKAARSDMNVLLVGETGVGKEIFARSIHESGPRGREPFVAVNCGAIPRDLLASELFGYEPGAFTGATAKGRPGKFVAADGGTIFLDEIGELPLEAQVYLLRVLEERAVVPVGGTEPRPIDVRIIAATNRDLEEEIQRGRFRADLYYRLNVLRFRIPPLRERKEDIPLLVRHFLLKCDDTGIPWVVEDAAMDCLMRHSWPGNVRQLKNVVAQAVFNAEDHRIRLEDLPPELVHSADGTTTGLTKDNNESAPVSRFNYRKVVNREVLEHALKMTDGNVSRAARLLGVSRMTVYRKAKQYNLST</sequence>
<keyword evidence="8" id="KW-1185">Reference proteome</keyword>
<dbReference type="InterPro" id="IPR003593">
    <property type="entry name" value="AAA+_ATPase"/>
</dbReference>
<dbReference type="Gene3D" id="1.10.10.60">
    <property type="entry name" value="Homeodomain-like"/>
    <property type="match status" value="1"/>
</dbReference>
<dbReference type="SUPFAM" id="SSF55781">
    <property type="entry name" value="GAF domain-like"/>
    <property type="match status" value="1"/>
</dbReference>
<gene>
    <name evidence="7" type="ORF">CVV65_10575</name>
</gene>
<dbReference type="SUPFAM" id="SSF52540">
    <property type="entry name" value="P-loop containing nucleoside triphosphate hydrolases"/>
    <property type="match status" value="1"/>
</dbReference>
<dbReference type="InterPro" id="IPR002197">
    <property type="entry name" value="HTH_Fis"/>
</dbReference>
<dbReference type="EMBL" id="CP024955">
    <property type="protein sequence ID" value="ATY85311.1"/>
    <property type="molecule type" value="Genomic_DNA"/>
</dbReference>
<dbReference type="GO" id="GO:0005524">
    <property type="term" value="F:ATP binding"/>
    <property type="evidence" value="ECO:0007669"/>
    <property type="project" value="UniProtKB-KW"/>
</dbReference>
<dbReference type="Pfam" id="PF00158">
    <property type="entry name" value="Sigma54_activat"/>
    <property type="match status" value="1"/>
</dbReference>
<dbReference type="Pfam" id="PF02954">
    <property type="entry name" value="HTH_8"/>
    <property type="match status" value="1"/>
</dbReference>
<dbReference type="GO" id="GO:0006355">
    <property type="term" value="P:regulation of DNA-templated transcription"/>
    <property type="evidence" value="ECO:0007669"/>
    <property type="project" value="InterPro"/>
</dbReference>
<dbReference type="FunFam" id="3.40.50.300:FF:000006">
    <property type="entry name" value="DNA-binding transcriptional regulator NtrC"/>
    <property type="match status" value="1"/>
</dbReference>
<evidence type="ECO:0000256" key="5">
    <source>
        <dbReference type="ARBA" id="ARBA00023163"/>
    </source>
</evidence>
<dbReference type="InterPro" id="IPR003018">
    <property type="entry name" value="GAF"/>
</dbReference>
<dbReference type="SUPFAM" id="SSF46689">
    <property type="entry name" value="Homeodomain-like"/>
    <property type="match status" value="1"/>
</dbReference>
<dbReference type="Gene3D" id="1.10.8.60">
    <property type="match status" value="1"/>
</dbReference>
<dbReference type="RefSeq" id="WP_100668094.1">
    <property type="nucleotide sequence ID" value="NZ_CP024955.1"/>
</dbReference>
<dbReference type="InterPro" id="IPR025944">
    <property type="entry name" value="Sigma_54_int_dom_CS"/>
</dbReference>
<dbReference type="InterPro" id="IPR001208">
    <property type="entry name" value="MCM_dom"/>
</dbReference>
<keyword evidence="2" id="KW-0067">ATP-binding</keyword>
<dbReference type="PRINTS" id="PR01590">
    <property type="entry name" value="HTHFIS"/>
</dbReference>
<evidence type="ECO:0000259" key="6">
    <source>
        <dbReference type="PROSITE" id="PS50045"/>
    </source>
</evidence>
<dbReference type="AlphaFoldDB" id="A0A2K8N7J2"/>
<dbReference type="InterPro" id="IPR027417">
    <property type="entry name" value="P-loop_NTPase"/>
</dbReference>
<dbReference type="PROSITE" id="PS50045">
    <property type="entry name" value="SIGMA54_INTERACT_4"/>
    <property type="match status" value="1"/>
</dbReference>
<evidence type="ECO:0000256" key="3">
    <source>
        <dbReference type="ARBA" id="ARBA00023015"/>
    </source>
</evidence>
<feature type="domain" description="Sigma-54 factor interaction" evidence="6">
    <location>
        <begin position="342"/>
        <end position="570"/>
    </location>
</feature>
<evidence type="ECO:0000256" key="4">
    <source>
        <dbReference type="ARBA" id="ARBA00023125"/>
    </source>
</evidence>
<dbReference type="CDD" id="cd00009">
    <property type="entry name" value="AAA"/>
    <property type="match status" value="1"/>
</dbReference>
<dbReference type="Gene3D" id="3.40.50.300">
    <property type="entry name" value="P-loop containing nucleotide triphosphate hydrolases"/>
    <property type="match status" value="1"/>
</dbReference>
<dbReference type="OrthoDB" id="9771372at2"/>
<dbReference type="Gene3D" id="3.30.450.40">
    <property type="match status" value="1"/>
</dbReference>
<evidence type="ECO:0000313" key="7">
    <source>
        <dbReference type="EMBL" id="ATY85311.1"/>
    </source>
</evidence>
<evidence type="ECO:0000256" key="1">
    <source>
        <dbReference type="ARBA" id="ARBA00022741"/>
    </source>
</evidence>
<dbReference type="PANTHER" id="PTHR32071">
    <property type="entry name" value="TRANSCRIPTIONAL REGULATORY PROTEIN"/>
    <property type="match status" value="1"/>
</dbReference>
<proteinExistence type="predicted"/>
<dbReference type="Pfam" id="PF01590">
    <property type="entry name" value="GAF"/>
    <property type="match status" value="1"/>
</dbReference>
<dbReference type="KEGG" id="kyr:CVV65_10575"/>
<dbReference type="InterPro" id="IPR058031">
    <property type="entry name" value="AAA_lid_NorR"/>
</dbReference>
<keyword evidence="5" id="KW-0804">Transcription</keyword>
<dbReference type="InterPro" id="IPR025662">
    <property type="entry name" value="Sigma_54_int_dom_ATP-bd_1"/>
</dbReference>
<dbReference type="Proteomes" id="UP000231932">
    <property type="component" value="Chromosome"/>
</dbReference>
<dbReference type="Pfam" id="PF25601">
    <property type="entry name" value="AAA_lid_14"/>
    <property type="match status" value="1"/>
</dbReference>
<dbReference type="InterPro" id="IPR029016">
    <property type="entry name" value="GAF-like_dom_sf"/>
</dbReference>
<keyword evidence="3" id="KW-0805">Transcription regulation</keyword>
<dbReference type="PROSITE" id="PS00675">
    <property type="entry name" value="SIGMA54_INTERACT_1"/>
    <property type="match status" value="1"/>
</dbReference>
<dbReference type="InterPro" id="IPR025943">
    <property type="entry name" value="Sigma_54_int_dom_ATP-bd_2"/>
</dbReference>
<dbReference type="PROSITE" id="PS00676">
    <property type="entry name" value="SIGMA54_INTERACT_2"/>
    <property type="match status" value="1"/>
</dbReference>
<dbReference type="InterPro" id="IPR009057">
    <property type="entry name" value="Homeodomain-like_sf"/>
</dbReference>
<organism evidence="7 8">
    <name type="scientific">Kyrpidia spormannii</name>
    <dbReference type="NCBI Taxonomy" id="2055160"/>
    <lineage>
        <taxon>Bacteria</taxon>
        <taxon>Bacillati</taxon>
        <taxon>Bacillota</taxon>
        <taxon>Bacilli</taxon>
        <taxon>Bacillales</taxon>
        <taxon>Alicyclobacillaceae</taxon>
        <taxon>Kyrpidia</taxon>
    </lineage>
</organism>
<dbReference type="InterPro" id="IPR002078">
    <property type="entry name" value="Sigma_54_int"/>
</dbReference>
<keyword evidence="4" id="KW-0238">DNA-binding</keyword>
<dbReference type="SMART" id="SM00382">
    <property type="entry name" value="AAA"/>
    <property type="match status" value="1"/>
</dbReference>
<evidence type="ECO:0000313" key="8">
    <source>
        <dbReference type="Proteomes" id="UP000231932"/>
    </source>
</evidence>
<accession>A0A2K8N7J2</accession>
<reference evidence="8" key="1">
    <citation type="submission" date="2017-11" db="EMBL/GenBank/DDBJ databases">
        <title>Complete Genome Sequence of Kyrpidia sp. Strain EA-1, a thermophilic, hydrogen-oxidizing Bacterium, isolated from the Azores.</title>
        <authorList>
            <person name="Reiner J.E."/>
            <person name="Lapp C.J."/>
            <person name="Bunk B."/>
            <person name="Gescher J."/>
        </authorList>
    </citation>
    <scope>NUCLEOTIDE SEQUENCE [LARGE SCALE GENOMIC DNA]</scope>
    <source>
        <strain evidence="8">EA-1</strain>
    </source>
</reference>
<evidence type="ECO:0000256" key="2">
    <source>
        <dbReference type="ARBA" id="ARBA00022840"/>
    </source>
</evidence>
<dbReference type="PRINTS" id="PR01657">
    <property type="entry name" value="MCMFAMILY"/>
</dbReference>
<name>A0A2K8N7J2_9BACL</name>